<evidence type="ECO:0000313" key="2">
    <source>
        <dbReference type="EMBL" id="CRL43018.1"/>
    </source>
</evidence>
<dbReference type="RefSeq" id="WP_055068864.1">
    <property type="nucleotide sequence ID" value="NZ_CP173697.1"/>
</dbReference>
<dbReference type="Proteomes" id="UP000049979">
    <property type="component" value="Unassembled WGS sequence"/>
</dbReference>
<dbReference type="STRING" id="301302.ERS852420_01992"/>
<evidence type="ECO:0000313" key="3">
    <source>
        <dbReference type="Proteomes" id="UP000049979"/>
    </source>
</evidence>
<dbReference type="PANTHER" id="PTHR43861">
    <property type="entry name" value="TRANS-ACONITATE 2-METHYLTRANSFERASE-RELATED"/>
    <property type="match status" value="1"/>
</dbReference>
<dbReference type="SUPFAM" id="SSF53335">
    <property type="entry name" value="S-adenosyl-L-methionine-dependent methyltransferases"/>
    <property type="match status" value="1"/>
</dbReference>
<dbReference type="EMBL" id="CVRR01000093">
    <property type="protein sequence ID" value="CRL43018.1"/>
    <property type="molecule type" value="Genomic_DNA"/>
</dbReference>
<dbReference type="InterPro" id="IPR029063">
    <property type="entry name" value="SAM-dependent_MTases_sf"/>
</dbReference>
<reference evidence="3" key="1">
    <citation type="submission" date="2015-05" db="EMBL/GenBank/DDBJ databases">
        <authorList>
            <consortium name="Pathogen Informatics"/>
        </authorList>
    </citation>
    <scope>NUCLEOTIDE SEQUENCE [LARGE SCALE GENOMIC DNA]</scope>
    <source>
        <strain evidence="3">M72</strain>
    </source>
</reference>
<dbReference type="AlphaFoldDB" id="A0A0M6WZT2"/>
<dbReference type="Gene3D" id="3.40.50.150">
    <property type="entry name" value="Vaccinia Virus protein VP39"/>
    <property type="match status" value="1"/>
</dbReference>
<dbReference type="CDD" id="cd02440">
    <property type="entry name" value="AdoMet_MTases"/>
    <property type="match status" value="1"/>
</dbReference>
<name>A0A0M6WZT2_9FIRM</name>
<feature type="domain" description="Methyltransferase type 12" evidence="1">
    <location>
        <begin position="51"/>
        <end position="143"/>
    </location>
</feature>
<evidence type="ECO:0000259" key="1">
    <source>
        <dbReference type="Pfam" id="PF08242"/>
    </source>
</evidence>
<dbReference type="InterPro" id="IPR013217">
    <property type="entry name" value="Methyltransf_12"/>
</dbReference>
<keyword evidence="3" id="KW-1185">Reference proteome</keyword>
<proteinExistence type="predicted"/>
<protein>
    <recommendedName>
        <fullName evidence="1">Methyltransferase type 12 domain-containing protein</fullName>
    </recommendedName>
</protein>
<organism evidence="2 3">
    <name type="scientific">Roseburia faecis</name>
    <dbReference type="NCBI Taxonomy" id="301302"/>
    <lineage>
        <taxon>Bacteria</taxon>
        <taxon>Bacillati</taxon>
        <taxon>Bacillota</taxon>
        <taxon>Clostridia</taxon>
        <taxon>Lachnospirales</taxon>
        <taxon>Lachnospiraceae</taxon>
        <taxon>Roseburia</taxon>
    </lineage>
</organism>
<dbReference type="Pfam" id="PF08242">
    <property type="entry name" value="Methyltransf_12"/>
    <property type="match status" value="1"/>
</dbReference>
<sequence length="164" mass="18496">MFDSSDVQSVFSGNIAEEWEKKSRYINSLNGNDNMMIPTIKKYITSTSKILEVGCGTGKLLSQIDALTFGIELTGVEMSSDMLQQIDTLRFKNPVRLINDSVENFIDDNKYDIIVMKQVLHHIVSREQVLKKLAGYLNPNGVIIIMTPNDGYQKSILPFNPMMS</sequence>
<accession>A0A0M6WZT2</accession>
<gene>
    <name evidence="2" type="ORF">M72_17881</name>
</gene>